<feature type="chain" id="PRO_5015987842" description="Peptidase A4 family protein" evidence="2">
    <location>
        <begin position="17"/>
        <end position="219"/>
    </location>
</feature>
<name>A0A2V4N815_9ACTN</name>
<keyword evidence="4" id="KW-1185">Reference proteome</keyword>
<keyword evidence="2" id="KW-0732">Signal</keyword>
<dbReference type="InterPro" id="IPR013320">
    <property type="entry name" value="ConA-like_dom_sf"/>
</dbReference>
<dbReference type="SUPFAM" id="SSF49899">
    <property type="entry name" value="Concanavalin A-like lectins/glucanases"/>
    <property type="match status" value="1"/>
</dbReference>
<evidence type="ECO:0000313" key="4">
    <source>
        <dbReference type="Proteomes" id="UP000248039"/>
    </source>
</evidence>
<reference evidence="3 4" key="1">
    <citation type="submission" date="2018-03" db="EMBL/GenBank/DDBJ databases">
        <title>Bioinformatic expansion and discovery of thiopeptide antibiotics.</title>
        <authorList>
            <person name="Schwalen C.J."/>
            <person name="Hudson G.A."/>
            <person name="Mitchell D.A."/>
        </authorList>
    </citation>
    <scope>NUCLEOTIDE SEQUENCE [LARGE SCALE GENOMIC DNA]</scope>
    <source>
        <strain evidence="3 4">ATCC 21389</strain>
    </source>
</reference>
<dbReference type="PANTHER" id="PTHR37536:SF1">
    <property type="entry name" value="ASPERGILLOPEPSIN, PUTAITVE (AFU_ORTHOLOGUE AFUA_7G01200)"/>
    <property type="match status" value="1"/>
</dbReference>
<dbReference type="InterPro" id="IPR000250">
    <property type="entry name" value="Peptidase_G1"/>
</dbReference>
<dbReference type="CDD" id="cd13426">
    <property type="entry name" value="Peptidase_G1"/>
    <property type="match status" value="1"/>
</dbReference>
<dbReference type="GO" id="GO:0006508">
    <property type="term" value="P:proteolysis"/>
    <property type="evidence" value="ECO:0007669"/>
    <property type="project" value="InterPro"/>
</dbReference>
<dbReference type="Proteomes" id="UP000248039">
    <property type="component" value="Unassembled WGS sequence"/>
</dbReference>
<dbReference type="EMBL" id="PYBW01000099">
    <property type="protein sequence ID" value="PYC73578.1"/>
    <property type="molecule type" value="Genomic_DNA"/>
</dbReference>
<evidence type="ECO:0000313" key="3">
    <source>
        <dbReference type="EMBL" id="PYC73578.1"/>
    </source>
</evidence>
<dbReference type="OrthoDB" id="2630173at2"/>
<dbReference type="InterPro" id="IPR038656">
    <property type="entry name" value="Peptidase_G1_sf"/>
</dbReference>
<feature type="active site" description="Proton acceptor" evidence="1">
    <location>
        <position position="167"/>
    </location>
</feature>
<feature type="signal peptide" evidence="2">
    <location>
        <begin position="1"/>
        <end position="16"/>
    </location>
</feature>
<organism evidence="3 4">
    <name type="scientific">Streptomyces tateyamensis</name>
    <dbReference type="NCBI Taxonomy" id="565073"/>
    <lineage>
        <taxon>Bacteria</taxon>
        <taxon>Bacillati</taxon>
        <taxon>Actinomycetota</taxon>
        <taxon>Actinomycetes</taxon>
        <taxon>Kitasatosporales</taxon>
        <taxon>Streptomycetaceae</taxon>
        <taxon>Streptomyces</taxon>
    </lineage>
</organism>
<dbReference type="PANTHER" id="PTHR37536">
    <property type="entry name" value="PUTATIVE (AFU_ORTHOLOGUE AFUA_3G02970)-RELATED"/>
    <property type="match status" value="1"/>
</dbReference>
<dbReference type="Gene3D" id="2.60.120.700">
    <property type="entry name" value="Peptidase G1"/>
    <property type="match status" value="1"/>
</dbReference>
<evidence type="ECO:0008006" key="5">
    <source>
        <dbReference type="Google" id="ProtNLM"/>
    </source>
</evidence>
<evidence type="ECO:0000256" key="2">
    <source>
        <dbReference type="SAM" id="SignalP"/>
    </source>
</evidence>
<dbReference type="AlphaFoldDB" id="A0A2V4N815"/>
<accession>A0A2V4N815</accession>
<dbReference type="Pfam" id="PF01828">
    <property type="entry name" value="Peptidase_A4"/>
    <property type="match status" value="1"/>
</dbReference>
<sequence length="219" mass="22912">MVALSGLALAAPPASAAAAHRFGAAQYGNGGHRYAGGVWGGYVAQGSGFRSVTGSWTMPDVRCNTTADLFAPWIGIDGYGSQTVEQTGVQVDCSGGYPAYSAWYEMYPAPPVFWSNPVDAGDAFTASVTTSGNGSYLLKLTDTTKGWTRSITKSLRGRNVSAEAVIESPSQSYPSFDELDFSGITVNGRVFDSAYPQPLDSGQYTETALSNGAFAIVPA</sequence>
<protein>
    <recommendedName>
        <fullName evidence="5">Peptidase A4 family protein</fullName>
    </recommendedName>
</protein>
<evidence type="ECO:0000256" key="1">
    <source>
        <dbReference type="PIRSR" id="PIRSR600250-50"/>
    </source>
</evidence>
<gene>
    <name evidence="3" type="ORF">C7C46_25050</name>
</gene>
<proteinExistence type="predicted"/>
<comment type="caution">
    <text evidence="3">The sequence shown here is derived from an EMBL/GenBank/DDBJ whole genome shotgun (WGS) entry which is preliminary data.</text>
</comment>
<dbReference type="GO" id="GO:0070007">
    <property type="term" value="F:glutamic-type endopeptidase activity"/>
    <property type="evidence" value="ECO:0007669"/>
    <property type="project" value="InterPro"/>
</dbReference>